<comment type="subunit">
    <text evidence="8">Homodimer.</text>
</comment>
<name>A0A1Y0I831_9GAMM</name>
<evidence type="ECO:0000256" key="2">
    <source>
        <dbReference type="ARBA" id="ARBA00022598"/>
    </source>
</evidence>
<dbReference type="InterPro" id="IPR027417">
    <property type="entry name" value="P-loop_NTPase"/>
</dbReference>
<proteinExistence type="inferred from homology"/>
<dbReference type="SUPFAM" id="SSF52540">
    <property type="entry name" value="P-loop containing nucleoside triphosphate hydrolases"/>
    <property type="match status" value="1"/>
</dbReference>
<comment type="catalytic activity">
    <reaction evidence="8">
        <text>(7R,8S)-7,8-diammoniononanoate + CO2 + ATP = (4R,5S)-dethiobiotin + ADP + phosphate + 3 H(+)</text>
        <dbReference type="Rhea" id="RHEA:15805"/>
        <dbReference type="ChEBI" id="CHEBI:15378"/>
        <dbReference type="ChEBI" id="CHEBI:16526"/>
        <dbReference type="ChEBI" id="CHEBI:30616"/>
        <dbReference type="ChEBI" id="CHEBI:43474"/>
        <dbReference type="ChEBI" id="CHEBI:149469"/>
        <dbReference type="ChEBI" id="CHEBI:149473"/>
        <dbReference type="ChEBI" id="CHEBI:456216"/>
        <dbReference type="EC" id="6.3.3.3"/>
    </reaction>
</comment>
<keyword evidence="10" id="KW-1185">Reference proteome</keyword>
<dbReference type="UniPathway" id="UPA00078">
    <property type="reaction ID" value="UER00161"/>
</dbReference>
<evidence type="ECO:0000256" key="1">
    <source>
        <dbReference type="ARBA" id="ARBA00022490"/>
    </source>
</evidence>
<dbReference type="InterPro" id="IPR004472">
    <property type="entry name" value="DTB_synth_BioD"/>
</dbReference>
<evidence type="ECO:0000313" key="9">
    <source>
        <dbReference type="EMBL" id="ARU55926.1"/>
    </source>
</evidence>
<keyword evidence="4 8" id="KW-0547">Nucleotide-binding</keyword>
<dbReference type="EMBL" id="CP021425">
    <property type="protein sequence ID" value="ARU55926.1"/>
    <property type="molecule type" value="Genomic_DNA"/>
</dbReference>
<dbReference type="RefSeq" id="WP_087460973.1">
    <property type="nucleotide sequence ID" value="NZ_CP021425.1"/>
</dbReference>
<keyword evidence="2 8" id="KW-0436">Ligase</keyword>
<evidence type="ECO:0000256" key="3">
    <source>
        <dbReference type="ARBA" id="ARBA00022723"/>
    </source>
</evidence>
<evidence type="ECO:0000256" key="8">
    <source>
        <dbReference type="HAMAP-Rule" id="MF_00336"/>
    </source>
</evidence>
<protein>
    <recommendedName>
        <fullName evidence="8">ATP-dependent dethiobiotin synthetase BioD</fullName>
        <ecNumber evidence="8">6.3.3.3</ecNumber>
    </recommendedName>
    <alternativeName>
        <fullName evidence="8">DTB synthetase</fullName>
        <shortName evidence="8">DTBS</shortName>
    </alternativeName>
    <alternativeName>
        <fullName evidence="8">Dethiobiotin synthase</fullName>
    </alternativeName>
</protein>
<dbReference type="KEGG" id="ome:OLMES_1852"/>
<evidence type="ECO:0000256" key="6">
    <source>
        <dbReference type="ARBA" id="ARBA00022840"/>
    </source>
</evidence>
<dbReference type="PIRSF" id="PIRSF006755">
    <property type="entry name" value="DTB_synth"/>
    <property type="match status" value="1"/>
</dbReference>
<evidence type="ECO:0000256" key="5">
    <source>
        <dbReference type="ARBA" id="ARBA00022756"/>
    </source>
</evidence>
<dbReference type="PANTHER" id="PTHR43210">
    <property type="entry name" value="DETHIOBIOTIN SYNTHETASE"/>
    <property type="match status" value="1"/>
</dbReference>
<evidence type="ECO:0000256" key="7">
    <source>
        <dbReference type="ARBA" id="ARBA00022842"/>
    </source>
</evidence>
<gene>
    <name evidence="8" type="primary">bioD</name>
    <name evidence="9" type="ORF">OLMES_1852</name>
</gene>
<sequence>MKKIFVTGTDTDAGKTWISAALLHRFSEAGQRCIGLKPVAAGCEKNESGDLRNSDALLLQNYMSESLPYEQVNPVAFEEPVAPHLAAQRAGRHVTLQRLIGLCRGVELKRPDLLLIEGAGGWRVPLNEQEMLSGLAVELQAEVILVVGLKLGCISHALLTAEAIIRDGLKLAGWVANQASEVEMDLLQENIATLTALIPAPCLGVVPHTATIDEAALKLEVDALIP</sequence>
<feature type="binding site" evidence="8">
    <location>
        <position position="55"/>
    </location>
    <ligand>
        <name>ATP</name>
        <dbReference type="ChEBI" id="CHEBI:30616"/>
    </ligand>
</feature>
<evidence type="ECO:0000313" key="10">
    <source>
        <dbReference type="Proteomes" id="UP000196027"/>
    </source>
</evidence>
<dbReference type="Gene3D" id="3.40.50.300">
    <property type="entry name" value="P-loop containing nucleotide triphosphate hydrolases"/>
    <property type="match status" value="1"/>
</dbReference>
<dbReference type="GO" id="GO:0005524">
    <property type="term" value="F:ATP binding"/>
    <property type="evidence" value="ECO:0007669"/>
    <property type="project" value="UniProtKB-UniRule"/>
</dbReference>
<dbReference type="AlphaFoldDB" id="A0A1Y0I831"/>
<dbReference type="GO" id="GO:0009102">
    <property type="term" value="P:biotin biosynthetic process"/>
    <property type="evidence" value="ECO:0007669"/>
    <property type="project" value="UniProtKB-UniRule"/>
</dbReference>
<dbReference type="EC" id="6.3.3.3" evidence="8"/>
<dbReference type="OrthoDB" id="9802097at2"/>
<keyword evidence="6 8" id="KW-0067">ATP-binding</keyword>
<comment type="function">
    <text evidence="8">Catalyzes a mechanistically unusual reaction, the ATP-dependent insertion of CO2 between the N7 and N8 nitrogen atoms of 7,8-diaminopelargonic acid (DAPA, also called 7,8-diammoniononanoate) to form a ureido ring.</text>
</comment>
<feature type="binding site" evidence="8">
    <location>
        <begin position="207"/>
        <end position="209"/>
    </location>
    <ligand>
        <name>ATP</name>
        <dbReference type="ChEBI" id="CHEBI:30616"/>
    </ligand>
</feature>
<keyword evidence="7 8" id="KW-0460">Magnesium</keyword>
<organism evidence="9 10">
    <name type="scientific">Oleiphilus messinensis</name>
    <dbReference type="NCBI Taxonomy" id="141451"/>
    <lineage>
        <taxon>Bacteria</taxon>
        <taxon>Pseudomonadati</taxon>
        <taxon>Pseudomonadota</taxon>
        <taxon>Gammaproteobacteria</taxon>
        <taxon>Oceanospirillales</taxon>
        <taxon>Oleiphilaceae</taxon>
        <taxon>Oleiphilus</taxon>
    </lineage>
</organism>
<dbReference type="GO" id="GO:0005829">
    <property type="term" value="C:cytosol"/>
    <property type="evidence" value="ECO:0007669"/>
    <property type="project" value="TreeGrafter"/>
</dbReference>
<comment type="similarity">
    <text evidence="8">Belongs to the dethiobiotin synthetase family.</text>
</comment>
<comment type="cofactor">
    <cofactor evidence="8">
        <name>Mg(2+)</name>
        <dbReference type="ChEBI" id="CHEBI:18420"/>
    </cofactor>
</comment>
<feature type="binding site" evidence="8">
    <location>
        <begin position="117"/>
        <end position="120"/>
    </location>
    <ligand>
        <name>ATP</name>
        <dbReference type="ChEBI" id="CHEBI:30616"/>
    </ligand>
</feature>
<feature type="binding site" evidence="8">
    <location>
        <position position="16"/>
    </location>
    <ligand>
        <name>Mg(2+)</name>
        <dbReference type="ChEBI" id="CHEBI:18420"/>
    </ligand>
</feature>
<evidence type="ECO:0000256" key="4">
    <source>
        <dbReference type="ARBA" id="ARBA00022741"/>
    </source>
</evidence>
<dbReference type="PANTHER" id="PTHR43210:SF5">
    <property type="entry name" value="DETHIOBIOTIN SYNTHETASE"/>
    <property type="match status" value="1"/>
</dbReference>
<dbReference type="GO" id="GO:0042803">
    <property type="term" value="F:protein homodimerization activity"/>
    <property type="evidence" value="ECO:0007669"/>
    <property type="project" value="UniProtKB-ARBA"/>
</dbReference>
<keyword evidence="3 8" id="KW-0479">Metal-binding</keyword>
<keyword evidence="5 8" id="KW-0093">Biotin biosynthesis</keyword>
<dbReference type="GO" id="GO:0000287">
    <property type="term" value="F:magnesium ion binding"/>
    <property type="evidence" value="ECO:0007669"/>
    <property type="project" value="UniProtKB-UniRule"/>
</dbReference>
<reference evidence="9 10" key="1">
    <citation type="submission" date="2017-05" db="EMBL/GenBank/DDBJ databases">
        <title>Genomic insights into alkan degradation activity of Oleiphilus messinensis.</title>
        <authorList>
            <person name="Kozyavkin S.A."/>
            <person name="Slesarev A.I."/>
            <person name="Golyshin P.N."/>
            <person name="Korzhenkov A."/>
            <person name="Golyshina O.N."/>
            <person name="Toshchakov S.V."/>
        </authorList>
    </citation>
    <scope>NUCLEOTIDE SEQUENCE [LARGE SCALE GENOMIC DNA]</scope>
    <source>
        <strain evidence="9 10">ME102</strain>
    </source>
</reference>
<feature type="binding site" evidence="8">
    <location>
        <position position="55"/>
    </location>
    <ligand>
        <name>Mg(2+)</name>
        <dbReference type="ChEBI" id="CHEBI:18420"/>
    </ligand>
</feature>
<dbReference type="FunFam" id="3.40.50.300:FF:000292">
    <property type="entry name" value="ATP-dependent dethiobiotin synthetase BioD"/>
    <property type="match status" value="1"/>
</dbReference>
<keyword evidence="1 8" id="KW-0963">Cytoplasm</keyword>
<dbReference type="Proteomes" id="UP000196027">
    <property type="component" value="Chromosome"/>
</dbReference>
<dbReference type="CDD" id="cd03109">
    <property type="entry name" value="DTBS"/>
    <property type="match status" value="1"/>
</dbReference>
<dbReference type="NCBIfam" id="TIGR00347">
    <property type="entry name" value="bioD"/>
    <property type="match status" value="1"/>
</dbReference>
<feature type="binding site" evidence="8">
    <location>
        <position position="117"/>
    </location>
    <ligand>
        <name>Mg(2+)</name>
        <dbReference type="ChEBI" id="CHEBI:18420"/>
    </ligand>
</feature>
<comment type="caution">
    <text evidence="8">Lacks conserved residue(s) required for the propagation of feature annotation.</text>
</comment>
<dbReference type="HAMAP" id="MF_00336">
    <property type="entry name" value="BioD"/>
    <property type="match status" value="1"/>
</dbReference>
<feature type="active site" evidence="8">
    <location>
        <position position="37"/>
    </location>
</feature>
<comment type="pathway">
    <text evidence="8">Cofactor biosynthesis; biotin biosynthesis; biotin from 7,8-diaminononanoate: step 1/2.</text>
</comment>
<comment type="subcellular location">
    <subcellularLocation>
        <location evidence="8">Cytoplasm</location>
    </subcellularLocation>
</comment>
<dbReference type="Pfam" id="PF13500">
    <property type="entry name" value="AAA_26"/>
    <property type="match status" value="1"/>
</dbReference>
<feature type="binding site" evidence="8">
    <location>
        <begin position="177"/>
        <end position="178"/>
    </location>
    <ligand>
        <name>ATP</name>
        <dbReference type="ChEBI" id="CHEBI:30616"/>
    </ligand>
</feature>
<dbReference type="GO" id="GO:0004141">
    <property type="term" value="F:dethiobiotin synthase activity"/>
    <property type="evidence" value="ECO:0007669"/>
    <property type="project" value="UniProtKB-UniRule"/>
</dbReference>
<accession>A0A1Y0I831</accession>